<sequence length="109" mass="12182">MMAVISETTVCLRFFGDDLNPDDLTARLGQAPTASVIKGQMITGKNTGFTRIAKTGSWRFEVERREPGDLEAQFRELFGALTTDLSVWRDLSAKYAPDLFIGLFMKESN</sequence>
<organism evidence="1 2">
    <name type="scientific">Taklimakanibacter albus</name>
    <dbReference type="NCBI Taxonomy" id="2800327"/>
    <lineage>
        <taxon>Bacteria</taxon>
        <taxon>Pseudomonadati</taxon>
        <taxon>Pseudomonadota</taxon>
        <taxon>Alphaproteobacteria</taxon>
        <taxon>Hyphomicrobiales</taxon>
        <taxon>Aestuariivirgaceae</taxon>
        <taxon>Taklimakanibacter</taxon>
    </lineage>
</organism>
<evidence type="ECO:0000313" key="1">
    <source>
        <dbReference type="EMBL" id="MBK1866987.1"/>
    </source>
</evidence>
<evidence type="ECO:0000313" key="2">
    <source>
        <dbReference type="Proteomes" id="UP000616151"/>
    </source>
</evidence>
<dbReference type="EMBL" id="JAENHL010000007">
    <property type="protein sequence ID" value="MBK1866987.1"/>
    <property type="molecule type" value="Genomic_DNA"/>
</dbReference>
<name>A0ACC5R326_9HYPH</name>
<protein>
    <submittedName>
        <fullName evidence="1">DUF4279 domain-containing protein</fullName>
    </submittedName>
</protein>
<reference evidence="1" key="1">
    <citation type="submission" date="2021-01" db="EMBL/GenBank/DDBJ databases">
        <authorList>
            <person name="Sun Q."/>
        </authorList>
    </citation>
    <scope>NUCLEOTIDE SEQUENCE</scope>
    <source>
        <strain evidence="1">YIM B02566</strain>
    </source>
</reference>
<proteinExistence type="predicted"/>
<gene>
    <name evidence="1" type="ORF">JHL16_11580</name>
</gene>
<accession>A0ACC5R326</accession>
<comment type="caution">
    <text evidence="1">The sequence shown here is derived from an EMBL/GenBank/DDBJ whole genome shotgun (WGS) entry which is preliminary data.</text>
</comment>
<keyword evidence="2" id="KW-1185">Reference proteome</keyword>
<dbReference type="Proteomes" id="UP000616151">
    <property type="component" value="Unassembled WGS sequence"/>
</dbReference>